<evidence type="ECO:0000313" key="1">
    <source>
        <dbReference type="EMBL" id="WUP49463.1"/>
    </source>
</evidence>
<dbReference type="RefSeq" id="WP_328851564.1">
    <property type="nucleotide sequence ID" value="NZ_CP108084.1"/>
</dbReference>
<reference evidence="1" key="1">
    <citation type="submission" date="2022-10" db="EMBL/GenBank/DDBJ databases">
        <title>The complete genomes of actinobacterial strains from the NBC collection.</title>
        <authorList>
            <person name="Joergensen T.S."/>
            <person name="Alvarez Arevalo M."/>
            <person name="Sterndorff E.B."/>
            <person name="Faurdal D."/>
            <person name="Vuksanovic O."/>
            <person name="Mourched A.-S."/>
            <person name="Charusanti P."/>
            <person name="Shaw S."/>
            <person name="Blin K."/>
            <person name="Weber T."/>
        </authorList>
    </citation>
    <scope>NUCLEOTIDE SEQUENCE</scope>
    <source>
        <strain evidence="1">NBC_00256</strain>
    </source>
</reference>
<dbReference type="EMBL" id="CP108084">
    <property type="protein sequence ID" value="WUP49463.1"/>
    <property type="molecule type" value="Genomic_DNA"/>
</dbReference>
<sequence>MLSLANSLATLAKTVLFIGAWAALAALLLVTAWRATATFTR</sequence>
<keyword evidence="2" id="KW-1185">Reference proteome</keyword>
<accession>A0ABZ1S4T4</accession>
<proteinExistence type="predicted"/>
<dbReference type="Proteomes" id="UP001432190">
    <property type="component" value="Chromosome"/>
</dbReference>
<organism evidence="1 2">
    <name type="scientific">Micromonospora globbae</name>
    <dbReference type="NCBI Taxonomy" id="1894969"/>
    <lineage>
        <taxon>Bacteria</taxon>
        <taxon>Bacillati</taxon>
        <taxon>Actinomycetota</taxon>
        <taxon>Actinomycetes</taxon>
        <taxon>Micromonosporales</taxon>
        <taxon>Micromonosporaceae</taxon>
        <taxon>Micromonospora</taxon>
    </lineage>
</organism>
<name>A0ABZ1S4T4_9ACTN</name>
<protein>
    <submittedName>
        <fullName evidence="1">Uncharacterized protein</fullName>
    </submittedName>
</protein>
<evidence type="ECO:0000313" key="2">
    <source>
        <dbReference type="Proteomes" id="UP001432190"/>
    </source>
</evidence>
<gene>
    <name evidence="1" type="ORF">OG994_28625</name>
</gene>